<proteinExistence type="predicted"/>
<dbReference type="GeneID" id="41968748"/>
<accession>A0A507AUD4</accession>
<dbReference type="AlphaFoldDB" id="A0A507AUD4"/>
<dbReference type="RefSeq" id="XP_030991815.1">
    <property type="nucleotide sequence ID" value="XM_031135365.1"/>
</dbReference>
<feature type="region of interest" description="Disordered" evidence="1">
    <location>
        <begin position="198"/>
        <end position="241"/>
    </location>
</feature>
<evidence type="ECO:0000313" key="2">
    <source>
        <dbReference type="EMBL" id="TPX10104.1"/>
    </source>
</evidence>
<feature type="region of interest" description="Disordered" evidence="1">
    <location>
        <begin position="9"/>
        <end position="77"/>
    </location>
</feature>
<sequence length="241" mass="25724">MLASFALLANSSPAPRPLHRPGRMPALLHGHRPPGADPLPLEPRLRHRLRRPAARRRGRRRRQHSAPSPRRDDDHHGALAAPVLPAHEHLHPARPALHAARLRLRHARALPAAADRHAHGVHAAVVQHGPGPAAHDHDQHQQHAPAPAAARAHEVVVAVAVLHELHDPPGGLVLPHDRLRAQGGLRAPAVPVSLARVPAAAGPDGHPVRARGRVRASPGAGAGAGGGCRWRQEEEGRGEER</sequence>
<feature type="compositionally biased region" description="Basic and acidic residues" evidence="1">
    <location>
        <begin position="230"/>
        <end position="241"/>
    </location>
</feature>
<comment type="caution">
    <text evidence="2">The sequence shown here is derived from an EMBL/GenBank/DDBJ whole genome shotgun (WGS) entry which is preliminary data.</text>
</comment>
<name>A0A507AUD4_9PEZI</name>
<dbReference type="Proteomes" id="UP000319257">
    <property type="component" value="Unassembled WGS sequence"/>
</dbReference>
<dbReference type="EMBL" id="SKBQ01000005">
    <property type="protein sequence ID" value="TPX10104.1"/>
    <property type="molecule type" value="Genomic_DNA"/>
</dbReference>
<dbReference type="InParanoid" id="A0A507AUD4"/>
<protein>
    <submittedName>
        <fullName evidence="2">Uncharacterized protein</fullName>
    </submittedName>
</protein>
<evidence type="ECO:0000313" key="3">
    <source>
        <dbReference type="Proteomes" id="UP000319257"/>
    </source>
</evidence>
<keyword evidence="3" id="KW-1185">Reference proteome</keyword>
<gene>
    <name evidence="2" type="ORF">E0L32_001301</name>
</gene>
<feature type="compositionally biased region" description="Basic residues" evidence="1">
    <location>
        <begin position="45"/>
        <end position="64"/>
    </location>
</feature>
<organism evidence="2 3">
    <name type="scientific">Thyridium curvatum</name>
    <dbReference type="NCBI Taxonomy" id="1093900"/>
    <lineage>
        <taxon>Eukaryota</taxon>
        <taxon>Fungi</taxon>
        <taxon>Dikarya</taxon>
        <taxon>Ascomycota</taxon>
        <taxon>Pezizomycotina</taxon>
        <taxon>Sordariomycetes</taxon>
        <taxon>Sordariomycetidae</taxon>
        <taxon>Thyridiales</taxon>
        <taxon>Thyridiaceae</taxon>
        <taxon>Thyridium</taxon>
    </lineage>
</organism>
<evidence type="ECO:0000256" key="1">
    <source>
        <dbReference type="SAM" id="MobiDB-lite"/>
    </source>
</evidence>
<reference evidence="2 3" key="1">
    <citation type="submission" date="2019-06" db="EMBL/GenBank/DDBJ databases">
        <title>Draft genome sequence of the filamentous fungus Phialemoniopsis curvata isolated from diesel fuel.</title>
        <authorList>
            <person name="Varaljay V.A."/>
            <person name="Lyon W.J."/>
            <person name="Crouch A.L."/>
            <person name="Drake C.E."/>
            <person name="Hollomon J.M."/>
            <person name="Nadeau L.J."/>
            <person name="Nunn H.S."/>
            <person name="Stevenson B.S."/>
            <person name="Bojanowski C.L."/>
            <person name="Crookes-Goodson W.J."/>
        </authorList>
    </citation>
    <scope>NUCLEOTIDE SEQUENCE [LARGE SCALE GENOMIC DNA]</scope>
    <source>
        <strain evidence="2 3">D216</strain>
    </source>
</reference>